<dbReference type="PROSITE" id="PS00108">
    <property type="entry name" value="PROTEIN_KINASE_ST"/>
    <property type="match status" value="1"/>
</dbReference>
<keyword evidence="1" id="KW-0723">Serine/threonine-protein kinase</keyword>
<dbReference type="PANTHER" id="PTHR47448:SF1">
    <property type="entry name" value="SERINE_THREONINE-PROTEIN KINASE STE7 HOMOLOG"/>
    <property type="match status" value="1"/>
</dbReference>
<feature type="compositionally biased region" description="Low complexity" evidence="8">
    <location>
        <begin position="575"/>
        <end position="593"/>
    </location>
</feature>
<feature type="compositionally biased region" description="Low complexity" evidence="8">
    <location>
        <begin position="1"/>
        <end position="16"/>
    </location>
</feature>
<keyword evidence="2" id="KW-0808">Transferase</keyword>
<dbReference type="SMART" id="SM00220">
    <property type="entry name" value="S_TKc"/>
    <property type="match status" value="1"/>
</dbReference>
<feature type="compositionally biased region" description="Polar residues" evidence="8">
    <location>
        <begin position="112"/>
        <end position="126"/>
    </location>
</feature>
<dbReference type="PROSITE" id="PS50011">
    <property type="entry name" value="PROTEIN_KINASE_DOM"/>
    <property type="match status" value="1"/>
</dbReference>
<feature type="domain" description="Protein kinase" evidence="9">
    <location>
        <begin position="228"/>
        <end position="702"/>
    </location>
</feature>
<dbReference type="EMBL" id="ML179122">
    <property type="protein sequence ID" value="THU99278.1"/>
    <property type="molecule type" value="Genomic_DNA"/>
</dbReference>
<dbReference type="FunFam" id="3.30.200.20:FF:000040">
    <property type="entry name" value="Dual specificity mitogen-activated protein kinase kinase"/>
    <property type="match status" value="1"/>
</dbReference>
<keyword evidence="5 7" id="KW-0067">ATP-binding</keyword>
<feature type="compositionally biased region" description="Polar residues" evidence="8">
    <location>
        <begin position="82"/>
        <end position="93"/>
    </location>
</feature>
<dbReference type="AlphaFoldDB" id="A0A4S8MBC0"/>
<dbReference type="SUPFAM" id="SSF56112">
    <property type="entry name" value="Protein kinase-like (PK-like)"/>
    <property type="match status" value="1"/>
</dbReference>
<feature type="region of interest" description="Disordered" evidence="8">
    <location>
        <begin position="1"/>
        <end position="232"/>
    </location>
</feature>
<feature type="compositionally biased region" description="Low complexity" evidence="8">
    <location>
        <begin position="170"/>
        <end position="200"/>
    </location>
</feature>
<reference evidence="10 11" key="1">
    <citation type="journal article" date="2019" name="Nat. Ecol. Evol.">
        <title>Megaphylogeny resolves global patterns of mushroom evolution.</title>
        <authorList>
            <person name="Varga T."/>
            <person name="Krizsan K."/>
            <person name="Foldi C."/>
            <person name="Dima B."/>
            <person name="Sanchez-Garcia M."/>
            <person name="Sanchez-Ramirez S."/>
            <person name="Szollosi G.J."/>
            <person name="Szarkandi J.G."/>
            <person name="Papp V."/>
            <person name="Albert L."/>
            <person name="Andreopoulos W."/>
            <person name="Angelini C."/>
            <person name="Antonin V."/>
            <person name="Barry K.W."/>
            <person name="Bougher N.L."/>
            <person name="Buchanan P."/>
            <person name="Buyck B."/>
            <person name="Bense V."/>
            <person name="Catcheside P."/>
            <person name="Chovatia M."/>
            <person name="Cooper J."/>
            <person name="Damon W."/>
            <person name="Desjardin D."/>
            <person name="Finy P."/>
            <person name="Geml J."/>
            <person name="Haridas S."/>
            <person name="Hughes K."/>
            <person name="Justo A."/>
            <person name="Karasinski D."/>
            <person name="Kautmanova I."/>
            <person name="Kiss B."/>
            <person name="Kocsube S."/>
            <person name="Kotiranta H."/>
            <person name="LaButti K.M."/>
            <person name="Lechner B.E."/>
            <person name="Liimatainen K."/>
            <person name="Lipzen A."/>
            <person name="Lukacs Z."/>
            <person name="Mihaltcheva S."/>
            <person name="Morgado L.N."/>
            <person name="Niskanen T."/>
            <person name="Noordeloos M.E."/>
            <person name="Ohm R.A."/>
            <person name="Ortiz-Santana B."/>
            <person name="Ovrebo C."/>
            <person name="Racz N."/>
            <person name="Riley R."/>
            <person name="Savchenko A."/>
            <person name="Shiryaev A."/>
            <person name="Soop K."/>
            <person name="Spirin V."/>
            <person name="Szebenyi C."/>
            <person name="Tomsovsky M."/>
            <person name="Tulloss R.E."/>
            <person name="Uehling J."/>
            <person name="Grigoriev I.V."/>
            <person name="Vagvolgyi C."/>
            <person name="Papp T."/>
            <person name="Martin F.M."/>
            <person name="Miettinen O."/>
            <person name="Hibbett D.S."/>
            <person name="Nagy L.G."/>
        </authorList>
    </citation>
    <scope>NUCLEOTIDE SEQUENCE [LARGE SCALE GENOMIC DNA]</scope>
    <source>
        <strain evidence="10 11">CBS 962.96</strain>
    </source>
</reference>
<feature type="compositionally biased region" description="Basic and acidic residues" evidence="8">
    <location>
        <begin position="132"/>
        <end position="142"/>
    </location>
</feature>
<evidence type="ECO:0000313" key="11">
    <source>
        <dbReference type="Proteomes" id="UP000297245"/>
    </source>
</evidence>
<feature type="region of interest" description="Disordered" evidence="8">
    <location>
        <begin position="434"/>
        <end position="625"/>
    </location>
</feature>
<dbReference type="InterPro" id="IPR011009">
    <property type="entry name" value="Kinase-like_dom_sf"/>
</dbReference>
<sequence length="735" mass="78714">MSDSALSTAAAPTSSGLGNGPGSLRKKRNFKALQLPTASPIIHTPLPPIPTLPSLLDSVQVGDGTTTGRPQPPSLVIPDGSPSATNSGPNSRLGSGLRGYGAGDSDLALLTPESSTTQKRNLQATLMGTLRQMDRERELREEREEEGEGEGVDESDDDGTEECVNGNNGGDSSASASALTPKKSSPPTTSSTSATSSKSKSSSRPKLKSRKSSSGKSKIKGSLKPSDLQNISELGMGNGGSVMKVLHVPSGVVMAKKLVLIDAKPSIRKQILRELRILHRASSPYIVSYYGAYMDGDGVNMCICMEFMELGSFDHIYKSPSSRLKGPIPINIVKRVAESVLRGLVYLHTECGVIHRDIKPSNILLSTSGSIKLCDFGVSGELVNSFANTFVGTSVYMSPERIQGAEYSVKSDVWSLGIALIELAHGRFPFYDSGSSDDDDGEAGAYPDYNDNDDDIPTPYRERPNSQLVRVEEEKEDGDAGVTNGVNANANGHVEDAGDRKNNHSLNGHNGQQTKRTSTQLGPEPTRLAPAPPPGGPRRPDSLLSLQTREKDLPPTPTNGNPRASLNLVPPTRTPRSSLSLPSGAPPGANAGTGADGAGPIGTRRSSVSSIRSSRRKSKGVSLHGGGMTMSIIELMHQIVQEPAPRLFQSRTREGVVRKVDDETREREKGFPEEAEEFVDACLEKDEGKRRMPDELLGFKWIEGKDNGGEMDGKKTQEERLEESIEEVRKWAEGL</sequence>
<keyword evidence="3 7" id="KW-0547">Nucleotide-binding</keyword>
<dbReference type="InterPro" id="IPR000719">
    <property type="entry name" value="Prot_kinase_dom"/>
</dbReference>
<feature type="compositionally biased region" description="Low complexity" evidence="8">
    <location>
        <begin position="601"/>
        <end position="612"/>
    </location>
</feature>
<feature type="binding site" evidence="7">
    <location>
        <position position="257"/>
    </location>
    <ligand>
        <name>ATP</name>
        <dbReference type="ChEBI" id="CHEBI:30616"/>
    </ligand>
</feature>
<comment type="similarity">
    <text evidence="6">Belongs to the protein kinase superfamily. STE Ser/Thr protein kinase family. MAP kinase kinase subfamily.</text>
</comment>
<dbReference type="PROSITE" id="PS00107">
    <property type="entry name" value="PROTEIN_KINASE_ATP"/>
    <property type="match status" value="1"/>
</dbReference>
<dbReference type="GO" id="GO:0004712">
    <property type="term" value="F:protein serine/threonine/tyrosine kinase activity"/>
    <property type="evidence" value="ECO:0007669"/>
    <property type="project" value="UniProtKB-ARBA"/>
</dbReference>
<evidence type="ECO:0000256" key="8">
    <source>
        <dbReference type="SAM" id="MobiDB-lite"/>
    </source>
</evidence>
<evidence type="ECO:0000256" key="5">
    <source>
        <dbReference type="ARBA" id="ARBA00022840"/>
    </source>
</evidence>
<dbReference type="Proteomes" id="UP000297245">
    <property type="component" value="Unassembled WGS sequence"/>
</dbReference>
<keyword evidence="11" id="KW-1185">Reference proteome</keyword>
<feature type="compositionally biased region" description="Polar residues" evidence="8">
    <location>
        <begin position="504"/>
        <end position="521"/>
    </location>
</feature>
<dbReference type="Pfam" id="PF00069">
    <property type="entry name" value="Pkinase"/>
    <property type="match status" value="1"/>
</dbReference>
<gene>
    <name evidence="10" type="ORF">K435DRAFT_837752</name>
</gene>
<accession>A0A4S8MBC0</accession>
<proteinExistence type="inferred from homology"/>
<evidence type="ECO:0000259" key="9">
    <source>
        <dbReference type="PROSITE" id="PS50011"/>
    </source>
</evidence>
<keyword evidence="4 10" id="KW-0418">Kinase</keyword>
<dbReference type="InterPro" id="IPR008271">
    <property type="entry name" value="Ser/Thr_kinase_AS"/>
</dbReference>
<dbReference type="InterPro" id="IPR050915">
    <property type="entry name" value="MAP_kinase_kinase"/>
</dbReference>
<evidence type="ECO:0000256" key="6">
    <source>
        <dbReference type="ARBA" id="ARBA00038035"/>
    </source>
</evidence>
<dbReference type="PANTHER" id="PTHR47448">
    <property type="entry name" value="DUAL SPECIFICITY MITOGEN-ACTIVATED PROTEIN KINASE KINASE DSOR1-LIKE PROTEIN"/>
    <property type="match status" value="1"/>
</dbReference>
<evidence type="ECO:0000256" key="2">
    <source>
        <dbReference type="ARBA" id="ARBA00022679"/>
    </source>
</evidence>
<dbReference type="Gene3D" id="1.10.510.10">
    <property type="entry name" value="Transferase(Phosphotransferase) domain 1"/>
    <property type="match status" value="1"/>
</dbReference>
<dbReference type="InterPro" id="IPR017441">
    <property type="entry name" value="Protein_kinase_ATP_BS"/>
</dbReference>
<dbReference type="Gene3D" id="3.30.200.20">
    <property type="entry name" value="Phosphorylase Kinase, domain 1"/>
    <property type="match status" value="1"/>
</dbReference>
<evidence type="ECO:0000256" key="3">
    <source>
        <dbReference type="ARBA" id="ARBA00022741"/>
    </source>
</evidence>
<feature type="compositionally biased region" description="Basic and acidic residues" evidence="8">
    <location>
        <begin position="493"/>
        <end position="502"/>
    </location>
</feature>
<dbReference type="GO" id="GO:0004674">
    <property type="term" value="F:protein serine/threonine kinase activity"/>
    <property type="evidence" value="ECO:0007669"/>
    <property type="project" value="UniProtKB-KW"/>
</dbReference>
<protein>
    <submittedName>
        <fullName evidence="10">Pkinase-domain-containing protein</fullName>
    </submittedName>
</protein>
<feature type="compositionally biased region" description="Acidic residues" evidence="8">
    <location>
        <begin position="143"/>
        <end position="161"/>
    </location>
</feature>
<name>A0A4S8MBC0_DENBC</name>
<evidence type="ECO:0000256" key="7">
    <source>
        <dbReference type="PROSITE-ProRule" id="PRU10141"/>
    </source>
</evidence>
<dbReference type="OrthoDB" id="10252354at2759"/>
<evidence type="ECO:0000313" key="10">
    <source>
        <dbReference type="EMBL" id="THU99278.1"/>
    </source>
</evidence>
<organism evidence="10 11">
    <name type="scientific">Dendrothele bispora (strain CBS 962.96)</name>
    <dbReference type="NCBI Taxonomy" id="1314807"/>
    <lineage>
        <taxon>Eukaryota</taxon>
        <taxon>Fungi</taxon>
        <taxon>Dikarya</taxon>
        <taxon>Basidiomycota</taxon>
        <taxon>Agaricomycotina</taxon>
        <taxon>Agaricomycetes</taxon>
        <taxon>Agaricomycetidae</taxon>
        <taxon>Agaricales</taxon>
        <taxon>Agaricales incertae sedis</taxon>
        <taxon>Dendrothele</taxon>
    </lineage>
</organism>
<dbReference type="GO" id="GO:0005524">
    <property type="term" value="F:ATP binding"/>
    <property type="evidence" value="ECO:0007669"/>
    <property type="project" value="UniProtKB-UniRule"/>
</dbReference>
<dbReference type="GO" id="GO:0000165">
    <property type="term" value="P:MAPK cascade"/>
    <property type="evidence" value="ECO:0007669"/>
    <property type="project" value="UniProtKB-ARBA"/>
</dbReference>
<feature type="compositionally biased region" description="Basic residues" evidence="8">
    <location>
        <begin position="201"/>
        <end position="221"/>
    </location>
</feature>
<evidence type="ECO:0000256" key="1">
    <source>
        <dbReference type="ARBA" id="ARBA00022527"/>
    </source>
</evidence>
<feature type="compositionally biased region" description="Low complexity" evidence="8">
    <location>
        <begin position="480"/>
        <end position="492"/>
    </location>
</feature>
<evidence type="ECO:0000256" key="4">
    <source>
        <dbReference type="ARBA" id="ARBA00022777"/>
    </source>
</evidence>